<reference evidence="1 2" key="1">
    <citation type="journal article" date="2018" name="Front. Microbiol.">
        <title>Hydrolytic Capabilities as a Key to Environmental Success: Chitinolytic and Cellulolytic Acidobacteria From Acidic Sub-arctic Soils and Boreal Peatlands.</title>
        <authorList>
            <person name="Belova S.E."/>
            <person name="Ravin N.V."/>
            <person name="Pankratov T.A."/>
            <person name="Rakitin A.L."/>
            <person name="Ivanova A.A."/>
            <person name="Beletsky A.V."/>
            <person name="Mardanov A.V."/>
            <person name="Sinninghe Damste J.S."/>
            <person name="Dedysh S.N."/>
        </authorList>
    </citation>
    <scope>NUCLEOTIDE SEQUENCE [LARGE SCALE GENOMIC DNA]</scope>
    <source>
        <strain evidence="1 2">SBC82</strain>
    </source>
</reference>
<gene>
    <name evidence="1" type="ORF">ACPOL_3526</name>
</gene>
<proteinExistence type="predicted"/>
<protein>
    <submittedName>
        <fullName evidence="1">Uncharacterized protein</fullName>
    </submittedName>
</protein>
<sequence length="75" mass="8438">MLPGHQLSRLVGFKRMPNTRVNESLRDDLIATAPSEHLASHEVPQIQDEPKDRVVRTHLYAIGCYSVLAKTFANP</sequence>
<dbReference type="EMBL" id="CP030840">
    <property type="protein sequence ID" value="AXC12811.1"/>
    <property type="molecule type" value="Genomic_DNA"/>
</dbReference>
<organism evidence="1 2">
    <name type="scientific">Acidisarcina polymorpha</name>
    <dbReference type="NCBI Taxonomy" id="2211140"/>
    <lineage>
        <taxon>Bacteria</taxon>
        <taxon>Pseudomonadati</taxon>
        <taxon>Acidobacteriota</taxon>
        <taxon>Terriglobia</taxon>
        <taxon>Terriglobales</taxon>
        <taxon>Acidobacteriaceae</taxon>
        <taxon>Acidisarcina</taxon>
    </lineage>
</organism>
<dbReference type="KEGG" id="abas:ACPOL_3526"/>
<name>A0A2Z5G0X8_9BACT</name>
<dbReference type="AlphaFoldDB" id="A0A2Z5G0X8"/>
<dbReference type="Proteomes" id="UP000253606">
    <property type="component" value="Chromosome"/>
</dbReference>
<evidence type="ECO:0000313" key="2">
    <source>
        <dbReference type="Proteomes" id="UP000253606"/>
    </source>
</evidence>
<evidence type="ECO:0000313" key="1">
    <source>
        <dbReference type="EMBL" id="AXC12811.1"/>
    </source>
</evidence>
<keyword evidence="2" id="KW-1185">Reference proteome</keyword>
<accession>A0A2Z5G0X8</accession>